<evidence type="ECO:0000313" key="2">
    <source>
        <dbReference type="Proteomes" id="UP001164539"/>
    </source>
</evidence>
<name>A0ACC1XY75_MELAZ</name>
<keyword evidence="2" id="KW-1185">Reference proteome</keyword>
<evidence type="ECO:0000313" key="1">
    <source>
        <dbReference type="EMBL" id="KAJ4715877.1"/>
    </source>
</evidence>
<accession>A0ACC1XY75</accession>
<sequence length="296" mass="32928">MASSSALNAKSHFHARSNSLPSRPHPIVSQIGEKLCILKSTEEAAATSSSIRNNITGLTDLCDSFNNLLLLPLTQQALAQECNEKQIDQVLDLSLGLMDVCSTTNNALLQIKEDTQELESILRRRRGGESSLANEVGEYLSSRKKANKAIQKSIRDLKSRCKIFSSSDNEDAGMLVILNILREVEQVTLAVFESVLSYTCGTKTQSKAKGWSLVSKLMQSKRVSKPEDGNEFEKVDAELYSLMHQKTRKCSSATAENALHLLENLELSIQDLEEALERLQRRLIKTRVSLLNIINH</sequence>
<dbReference type="Proteomes" id="UP001164539">
    <property type="component" value="Chromosome 6"/>
</dbReference>
<reference evidence="1 2" key="1">
    <citation type="journal article" date="2023" name="Science">
        <title>Complex scaffold remodeling in plant triterpene biosynthesis.</title>
        <authorList>
            <person name="De La Pena R."/>
            <person name="Hodgson H."/>
            <person name="Liu J.C."/>
            <person name="Stephenson M.J."/>
            <person name="Martin A.C."/>
            <person name="Owen C."/>
            <person name="Harkess A."/>
            <person name="Leebens-Mack J."/>
            <person name="Jimenez L.E."/>
            <person name="Osbourn A."/>
            <person name="Sattely E.S."/>
        </authorList>
    </citation>
    <scope>NUCLEOTIDE SEQUENCE [LARGE SCALE GENOMIC DNA]</scope>
    <source>
        <strain evidence="2">cv. JPN11</strain>
        <tissue evidence="1">Leaf</tissue>
    </source>
</reference>
<organism evidence="1 2">
    <name type="scientific">Melia azedarach</name>
    <name type="common">Chinaberry tree</name>
    <dbReference type="NCBI Taxonomy" id="155640"/>
    <lineage>
        <taxon>Eukaryota</taxon>
        <taxon>Viridiplantae</taxon>
        <taxon>Streptophyta</taxon>
        <taxon>Embryophyta</taxon>
        <taxon>Tracheophyta</taxon>
        <taxon>Spermatophyta</taxon>
        <taxon>Magnoliopsida</taxon>
        <taxon>eudicotyledons</taxon>
        <taxon>Gunneridae</taxon>
        <taxon>Pentapetalae</taxon>
        <taxon>rosids</taxon>
        <taxon>malvids</taxon>
        <taxon>Sapindales</taxon>
        <taxon>Meliaceae</taxon>
        <taxon>Melia</taxon>
    </lineage>
</organism>
<comment type="caution">
    <text evidence="1">The sequence shown here is derived from an EMBL/GenBank/DDBJ whole genome shotgun (WGS) entry which is preliminary data.</text>
</comment>
<gene>
    <name evidence="1" type="ORF">OWV82_010967</name>
</gene>
<dbReference type="EMBL" id="CM051399">
    <property type="protein sequence ID" value="KAJ4715877.1"/>
    <property type="molecule type" value="Genomic_DNA"/>
</dbReference>
<proteinExistence type="predicted"/>
<protein>
    <submittedName>
        <fullName evidence="1">Uncharacterized protein</fullName>
    </submittedName>
</protein>